<keyword evidence="2" id="KW-1185">Reference proteome</keyword>
<comment type="caution">
    <text evidence="1">The sequence shown here is derived from an EMBL/GenBank/DDBJ whole genome shotgun (WGS) entry which is preliminary data.</text>
</comment>
<dbReference type="RefSeq" id="WP_139623201.1">
    <property type="nucleotide sequence ID" value="NZ_VDMP01000024.1"/>
</dbReference>
<accession>A0A5C4VUX2</accession>
<reference evidence="1 2" key="1">
    <citation type="journal article" date="2016" name="Int. J. Syst. Evol. Microbiol.">
        <title>Nocardioides albidus sp. nov., an actinobacterium isolated from garden soil.</title>
        <authorList>
            <person name="Singh H."/>
            <person name="Du J."/>
            <person name="Trinh H."/>
            <person name="Won K."/>
            <person name="Yang J.E."/>
            <person name="Yin C."/>
            <person name="Kook M."/>
            <person name="Yi T.H."/>
        </authorList>
    </citation>
    <scope>NUCLEOTIDE SEQUENCE [LARGE SCALE GENOMIC DNA]</scope>
    <source>
        <strain evidence="1 2">CCTCC AB 2015297</strain>
    </source>
</reference>
<sequence length="367" mass="41128">MAGQQAFIPWHSVAAGVTAPRTEPLTFGEALESPCATCSTSPCCTHLPVHTFRVATLGDLSYAAYLLNFDRIRLGVTRTGDWSAYYVRPCRFLDPTELTCTVHETAQQPQICRNYNPFQCWYRRSMTASVTDDFMFIDRSRLEFIAEHVRFDDQRAIVAIPDWDDLLVAFAGLSDDEPWDEQAAIPDDGARTQWQRQVLDPDGVVPAHRRLLAFADDAEPCGSCSAPCCETVEFPQGHPTSRSSLDFFQFCLGFPGVELLISDAGWTLAVKTRCRHLADGRCSVYGDPQRPLLCRYYDAWRCTYRDRYLTPRPTASLRITLEDFGALTDTVTVDATGTIVEIEPLEGIRSRMEAAWRKAAGLGQEVS</sequence>
<evidence type="ECO:0000313" key="1">
    <source>
        <dbReference type="EMBL" id="TNM39712.1"/>
    </source>
</evidence>
<evidence type="ECO:0008006" key="3">
    <source>
        <dbReference type="Google" id="ProtNLM"/>
    </source>
</evidence>
<name>A0A5C4VUX2_9ACTN</name>
<dbReference type="Proteomes" id="UP000313231">
    <property type="component" value="Unassembled WGS sequence"/>
</dbReference>
<dbReference type="AlphaFoldDB" id="A0A5C4VUX2"/>
<proteinExistence type="predicted"/>
<dbReference type="EMBL" id="VDMP01000024">
    <property type="protein sequence ID" value="TNM39712.1"/>
    <property type="molecule type" value="Genomic_DNA"/>
</dbReference>
<organism evidence="1 2">
    <name type="scientific">Nocardioides albidus</name>
    <dbReference type="NCBI Taxonomy" id="1517589"/>
    <lineage>
        <taxon>Bacteria</taxon>
        <taxon>Bacillati</taxon>
        <taxon>Actinomycetota</taxon>
        <taxon>Actinomycetes</taxon>
        <taxon>Propionibacteriales</taxon>
        <taxon>Nocardioidaceae</taxon>
        <taxon>Nocardioides</taxon>
    </lineage>
</organism>
<dbReference type="OrthoDB" id="371223at2"/>
<gene>
    <name evidence="1" type="ORF">FHP29_12665</name>
</gene>
<protein>
    <recommendedName>
        <fullName evidence="3">YkgJ family cysteine cluster protein</fullName>
    </recommendedName>
</protein>
<evidence type="ECO:0000313" key="2">
    <source>
        <dbReference type="Proteomes" id="UP000313231"/>
    </source>
</evidence>